<evidence type="ECO:0000256" key="4">
    <source>
        <dbReference type="ARBA" id="ARBA00023015"/>
    </source>
</evidence>
<dbReference type="PANTHER" id="PTHR10015:SF427">
    <property type="entry name" value="HEAT SHOCK FACTOR PROTEIN"/>
    <property type="match status" value="1"/>
</dbReference>
<keyword evidence="13" id="KW-1185">Reference proteome</keyword>
<dbReference type="Pfam" id="PF00447">
    <property type="entry name" value="HSF_DNA-bind"/>
    <property type="match status" value="1"/>
</dbReference>
<dbReference type="InterPro" id="IPR036388">
    <property type="entry name" value="WH-like_DNA-bd_sf"/>
</dbReference>
<feature type="region of interest" description="Disordered" evidence="10">
    <location>
        <begin position="269"/>
        <end position="318"/>
    </location>
</feature>
<evidence type="ECO:0000256" key="8">
    <source>
        <dbReference type="ARBA" id="ARBA00023242"/>
    </source>
</evidence>
<evidence type="ECO:0000256" key="5">
    <source>
        <dbReference type="ARBA" id="ARBA00023016"/>
    </source>
</evidence>
<evidence type="ECO:0000256" key="3">
    <source>
        <dbReference type="ARBA" id="ARBA00022553"/>
    </source>
</evidence>
<keyword evidence="5" id="KW-0346">Stress response</keyword>
<feature type="compositionally biased region" description="Polar residues" evidence="10">
    <location>
        <begin position="423"/>
        <end position="450"/>
    </location>
</feature>
<feature type="region of interest" description="Disordered" evidence="10">
    <location>
        <begin position="219"/>
        <end position="250"/>
    </location>
</feature>
<gene>
    <name evidence="12" type="ORF">CVIRNUC_003794</name>
</gene>
<evidence type="ECO:0000256" key="10">
    <source>
        <dbReference type="SAM" id="MobiDB-lite"/>
    </source>
</evidence>
<evidence type="ECO:0000256" key="1">
    <source>
        <dbReference type="ARBA" id="ARBA00004123"/>
    </source>
</evidence>
<proteinExistence type="inferred from homology"/>
<keyword evidence="3" id="KW-0597">Phosphoprotein</keyword>
<evidence type="ECO:0000313" key="13">
    <source>
        <dbReference type="Proteomes" id="UP001314263"/>
    </source>
</evidence>
<dbReference type="InterPro" id="IPR036390">
    <property type="entry name" value="WH_DNA-bd_sf"/>
</dbReference>
<protein>
    <recommendedName>
        <fullName evidence="11">HSF-type DNA-binding domain-containing protein</fullName>
    </recommendedName>
</protein>
<evidence type="ECO:0000256" key="2">
    <source>
        <dbReference type="ARBA" id="ARBA00011233"/>
    </source>
</evidence>
<dbReference type="GO" id="GO:0005634">
    <property type="term" value="C:nucleus"/>
    <property type="evidence" value="ECO:0007669"/>
    <property type="project" value="UniProtKB-SubCell"/>
</dbReference>
<accession>A0AAV1I3W7</accession>
<feature type="compositionally biased region" description="Low complexity" evidence="10">
    <location>
        <begin position="500"/>
        <end position="523"/>
    </location>
</feature>
<dbReference type="SUPFAM" id="SSF46785">
    <property type="entry name" value="Winged helix' DNA-binding domain"/>
    <property type="match status" value="1"/>
</dbReference>
<feature type="region of interest" description="Disordered" evidence="10">
    <location>
        <begin position="394"/>
        <end position="478"/>
    </location>
</feature>
<feature type="compositionally biased region" description="Low complexity" evidence="10">
    <location>
        <begin position="269"/>
        <end position="279"/>
    </location>
</feature>
<feature type="compositionally biased region" description="Pro residues" evidence="10">
    <location>
        <begin position="405"/>
        <end position="418"/>
    </location>
</feature>
<organism evidence="12 13">
    <name type="scientific">Coccomyxa viridis</name>
    <dbReference type="NCBI Taxonomy" id="1274662"/>
    <lineage>
        <taxon>Eukaryota</taxon>
        <taxon>Viridiplantae</taxon>
        <taxon>Chlorophyta</taxon>
        <taxon>core chlorophytes</taxon>
        <taxon>Trebouxiophyceae</taxon>
        <taxon>Trebouxiophyceae incertae sedis</taxon>
        <taxon>Coccomyxaceae</taxon>
        <taxon>Coccomyxa</taxon>
    </lineage>
</organism>
<dbReference type="InterPro" id="IPR000232">
    <property type="entry name" value="HSF_DNA-bd"/>
</dbReference>
<feature type="region of interest" description="Disordered" evidence="10">
    <location>
        <begin position="492"/>
        <end position="523"/>
    </location>
</feature>
<dbReference type="Proteomes" id="UP001314263">
    <property type="component" value="Unassembled WGS sequence"/>
</dbReference>
<evidence type="ECO:0000256" key="9">
    <source>
        <dbReference type="RuleBase" id="RU004020"/>
    </source>
</evidence>
<evidence type="ECO:0000256" key="7">
    <source>
        <dbReference type="ARBA" id="ARBA00023163"/>
    </source>
</evidence>
<reference evidence="12 13" key="1">
    <citation type="submission" date="2023-10" db="EMBL/GenBank/DDBJ databases">
        <authorList>
            <person name="Maclean D."/>
            <person name="Macfadyen A."/>
        </authorList>
    </citation>
    <scope>NUCLEOTIDE SEQUENCE [LARGE SCALE GENOMIC DNA]</scope>
</reference>
<keyword evidence="7" id="KW-0804">Transcription</keyword>
<evidence type="ECO:0000259" key="11">
    <source>
        <dbReference type="SMART" id="SM00415"/>
    </source>
</evidence>
<dbReference type="EMBL" id="CAUYUE010000004">
    <property type="protein sequence ID" value="CAK0770706.1"/>
    <property type="molecule type" value="Genomic_DNA"/>
</dbReference>
<comment type="subunit">
    <text evidence="2">Homotrimer.</text>
</comment>
<dbReference type="SMART" id="SM00415">
    <property type="entry name" value="HSF"/>
    <property type="match status" value="1"/>
</dbReference>
<comment type="similarity">
    <text evidence="9">Belongs to the HSF family.</text>
</comment>
<dbReference type="FunFam" id="1.10.10.10:FF:000037">
    <property type="entry name" value="Heat stress transcription factor B-4"/>
    <property type="match status" value="1"/>
</dbReference>
<feature type="region of interest" description="Disordered" evidence="10">
    <location>
        <begin position="1"/>
        <end position="37"/>
    </location>
</feature>
<comment type="subcellular location">
    <subcellularLocation>
        <location evidence="1">Nucleus</location>
    </subcellularLocation>
</comment>
<evidence type="ECO:0000256" key="6">
    <source>
        <dbReference type="ARBA" id="ARBA00023125"/>
    </source>
</evidence>
<dbReference type="GO" id="GO:0043565">
    <property type="term" value="F:sequence-specific DNA binding"/>
    <property type="evidence" value="ECO:0007669"/>
    <property type="project" value="InterPro"/>
</dbReference>
<dbReference type="PRINTS" id="PR00056">
    <property type="entry name" value="HSFDOMAIN"/>
</dbReference>
<dbReference type="PANTHER" id="PTHR10015">
    <property type="entry name" value="HEAT SHOCK TRANSCRIPTION FACTOR"/>
    <property type="match status" value="1"/>
</dbReference>
<name>A0AAV1I3W7_9CHLO</name>
<keyword evidence="4" id="KW-0805">Transcription regulation</keyword>
<feature type="domain" description="HSF-type DNA-binding" evidence="11">
    <location>
        <begin position="28"/>
        <end position="121"/>
    </location>
</feature>
<keyword evidence="6" id="KW-0238">DNA-binding</keyword>
<evidence type="ECO:0000313" key="12">
    <source>
        <dbReference type="EMBL" id="CAK0770706.1"/>
    </source>
</evidence>
<dbReference type="GO" id="GO:0003700">
    <property type="term" value="F:DNA-binding transcription factor activity"/>
    <property type="evidence" value="ECO:0007669"/>
    <property type="project" value="InterPro"/>
</dbReference>
<sequence>MSYTRTTRSAAKGTSPRQHEDTASAAQSVPPFLPKTYDMVSDPQTDDIISWSPDGRSFTVWNQSECAKELLPQYFKHNNFSSFVRQLNTYGFRKSDPDLWQFANDHFVRGRKDLLTEIQRKKTTAAGKEAGAPGAAAIEVGSFGGIADEVQALKRDKNVLMLELVRLRQQQQAHDEEMRRMAGRMESTEIRQQQMMAFLARAVNNPAFLQQLLSARQTQRSLDNRGRKKRRAARQSTDLGPLPSPAENPMAIMSYQPLDEQLSTQFLNLLGDGGLDPLRPGGPGLAGEDATPSEHSQSPPHPDNWPSDLHDFGSAFDSLNLSTVPSNVRIEQVPQDSGQQIKEMLRHAAQENGFADIPASLAGSAGQGFSGYPGLDPASTAAMGGFTPAGSFASEFGMPEIGPGSAPPPHSVPLPNGPILPSLNPQHGPQTGAPSASPFSDSATQGSQSAPHGLAGPANMLPLTPPGSDLLMPDLPENSQDAFWQQLLSSPSLNGELNWQPQNSSAAAPAATTAVQQDTTLQK</sequence>
<dbReference type="Gene3D" id="1.10.10.10">
    <property type="entry name" value="Winged helix-like DNA-binding domain superfamily/Winged helix DNA-binding domain"/>
    <property type="match status" value="1"/>
</dbReference>
<dbReference type="AlphaFoldDB" id="A0AAV1I3W7"/>
<keyword evidence="8" id="KW-0539">Nucleus</keyword>
<comment type="caution">
    <text evidence="12">The sequence shown here is derived from an EMBL/GenBank/DDBJ whole genome shotgun (WGS) entry which is preliminary data.</text>
</comment>